<sequence length="454" mass="53855">MKRFFYLIQFLLISGIAFAQNKNYGYISKYKTITHELLSMEERAFKQTDINYQKMYKLIDSIIDYTTQKIQKIKLETSLKNKQRALKILHTIDQSLTEFDFITYYTIERLNQALIKVEIKKENINLFEQKDRRDGNQTIYFFDYYRHSDDDSGAICMTKNRREYFYNSESNKFYRSDCDLTAFIYLGIAQVNNLPMYLVEVPKHNFIRYQINENSFINWDNNSANTFSNEDFRNGLSPTVSTQFNLEDEKKYGYLKNMTHKEVIGYHYENVARYSIENNEYEKAIEQLKLAVKNRPYSKYASEDLSSLYHSIGYKNIQERNYANSILNFQEALKINDTMQYANDNLGYALIRMNRLDEGKKFIDISIKLGNNNPAYSSRNLGLYCFYKNDFDCSKEHYLDAFNLAKKYVDFLDYHYAELLLKLGKLDKAIEHLKIAAEKGEFDAKEKLNDLTKN</sequence>
<feature type="signal peptide" evidence="1">
    <location>
        <begin position="1"/>
        <end position="19"/>
    </location>
</feature>
<proteinExistence type="predicted"/>
<keyword evidence="1" id="KW-0732">Signal</keyword>
<accession>A0ABQ2BWY2</accession>
<dbReference type="SUPFAM" id="SSF48452">
    <property type="entry name" value="TPR-like"/>
    <property type="match status" value="1"/>
</dbReference>
<dbReference type="Proteomes" id="UP000624701">
    <property type="component" value="Unassembled WGS sequence"/>
</dbReference>
<comment type="caution">
    <text evidence="2">The sequence shown here is derived from an EMBL/GenBank/DDBJ whole genome shotgun (WGS) entry which is preliminary data.</text>
</comment>
<evidence type="ECO:0000256" key="1">
    <source>
        <dbReference type="SAM" id="SignalP"/>
    </source>
</evidence>
<gene>
    <name evidence="2" type="ORF">GCM10011444_13130</name>
</gene>
<dbReference type="EMBL" id="BMDQ01000001">
    <property type="protein sequence ID" value="GGI57004.1"/>
    <property type="molecule type" value="Genomic_DNA"/>
</dbReference>
<protein>
    <recommendedName>
        <fullName evidence="4">Tetratricopeptide repeat protein</fullName>
    </recommendedName>
</protein>
<name>A0ABQ2BWY2_9FLAO</name>
<feature type="chain" id="PRO_5046967289" description="Tetratricopeptide repeat protein" evidence="1">
    <location>
        <begin position="20"/>
        <end position="454"/>
    </location>
</feature>
<reference evidence="3" key="1">
    <citation type="journal article" date="2019" name="Int. J. Syst. Evol. Microbiol.">
        <title>The Global Catalogue of Microorganisms (GCM) 10K type strain sequencing project: providing services to taxonomists for standard genome sequencing and annotation.</title>
        <authorList>
            <consortium name="The Broad Institute Genomics Platform"/>
            <consortium name="The Broad Institute Genome Sequencing Center for Infectious Disease"/>
            <person name="Wu L."/>
            <person name="Ma J."/>
        </authorList>
    </citation>
    <scope>NUCLEOTIDE SEQUENCE [LARGE SCALE GENOMIC DNA]</scope>
    <source>
        <strain evidence="3">CCM 8681</strain>
    </source>
</reference>
<dbReference type="RefSeq" id="WP_188373888.1">
    <property type="nucleotide sequence ID" value="NZ_BMDQ01000001.1"/>
</dbReference>
<organism evidence="2 3">
    <name type="scientific">Winogradskyella haliclonae</name>
    <dbReference type="NCBI Taxonomy" id="2048558"/>
    <lineage>
        <taxon>Bacteria</taxon>
        <taxon>Pseudomonadati</taxon>
        <taxon>Bacteroidota</taxon>
        <taxon>Flavobacteriia</taxon>
        <taxon>Flavobacteriales</taxon>
        <taxon>Flavobacteriaceae</taxon>
        <taxon>Winogradskyella</taxon>
    </lineage>
</organism>
<dbReference type="Gene3D" id="1.25.40.10">
    <property type="entry name" value="Tetratricopeptide repeat domain"/>
    <property type="match status" value="1"/>
</dbReference>
<evidence type="ECO:0008006" key="4">
    <source>
        <dbReference type="Google" id="ProtNLM"/>
    </source>
</evidence>
<dbReference type="InterPro" id="IPR011990">
    <property type="entry name" value="TPR-like_helical_dom_sf"/>
</dbReference>
<evidence type="ECO:0000313" key="2">
    <source>
        <dbReference type="EMBL" id="GGI57004.1"/>
    </source>
</evidence>
<evidence type="ECO:0000313" key="3">
    <source>
        <dbReference type="Proteomes" id="UP000624701"/>
    </source>
</evidence>
<keyword evidence="3" id="KW-1185">Reference proteome</keyword>